<evidence type="ECO:0000256" key="1">
    <source>
        <dbReference type="ARBA" id="ARBA00023239"/>
    </source>
</evidence>
<gene>
    <name evidence="3" type="ORF">PG2T_09515</name>
</gene>
<dbReference type="AlphaFoldDB" id="A0A1B1YUH3"/>
<dbReference type="OrthoDB" id="8617321at2"/>
<accession>A0A1B1YUH3</accession>
<proteinExistence type="predicted"/>
<dbReference type="InterPro" id="IPR032466">
    <property type="entry name" value="Metal_Hydrolase"/>
</dbReference>
<dbReference type="GO" id="GO:0016787">
    <property type="term" value="F:hydrolase activity"/>
    <property type="evidence" value="ECO:0007669"/>
    <property type="project" value="InterPro"/>
</dbReference>
<dbReference type="Proteomes" id="UP000092952">
    <property type="component" value="Chromosome"/>
</dbReference>
<dbReference type="PANTHER" id="PTHR21240">
    <property type="entry name" value="2-AMINO-3-CARBOXYLMUCONATE-6-SEMIALDEHYDE DECARBOXYLASE"/>
    <property type="match status" value="1"/>
</dbReference>
<evidence type="ECO:0000313" key="3">
    <source>
        <dbReference type="EMBL" id="ANX04392.1"/>
    </source>
</evidence>
<dbReference type="Gene3D" id="3.20.20.140">
    <property type="entry name" value="Metal-dependent hydrolases"/>
    <property type="match status" value="1"/>
</dbReference>
<dbReference type="PANTHER" id="PTHR21240:SF28">
    <property type="entry name" value="ISO-OROTATE DECARBOXYLASE (EUROFUNG)"/>
    <property type="match status" value="1"/>
</dbReference>
<protein>
    <recommendedName>
        <fullName evidence="2">Amidohydrolase-related domain-containing protein</fullName>
    </recommendedName>
</protein>
<name>A0A1B1YUH3_9GAMM</name>
<evidence type="ECO:0000313" key="4">
    <source>
        <dbReference type="Proteomes" id="UP000092952"/>
    </source>
</evidence>
<dbReference type="SUPFAM" id="SSF51556">
    <property type="entry name" value="Metallo-dependent hydrolases"/>
    <property type="match status" value="1"/>
</dbReference>
<dbReference type="STRING" id="1810504.PG2T_09515"/>
<dbReference type="InterPro" id="IPR006680">
    <property type="entry name" value="Amidohydro-rel"/>
</dbReference>
<dbReference type="RefSeq" id="WP_068804536.1">
    <property type="nucleotide sequence ID" value="NZ_CP014671.1"/>
</dbReference>
<dbReference type="EMBL" id="CP014671">
    <property type="protein sequence ID" value="ANX04392.1"/>
    <property type="molecule type" value="Genomic_DNA"/>
</dbReference>
<dbReference type="InterPro" id="IPR032465">
    <property type="entry name" value="ACMSD"/>
</dbReference>
<evidence type="ECO:0000259" key="2">
    <source>
        <dbReference type="Pfam" id="PF04909"/>
    </source>
</evidence>
<dbReference type="GO" id="GO:0019748">
    <property type="term" value="P:secondary metabolic process"/>
    <property type="evidence" value="ECO:0007669"/>
    <property type="project" value="TreeGrafter"/>
</dbReference>
<reference evidence="4" key="1">
    <citation type="submission" date="2016-03" db="EMBL/GenBank/DDBJ databases">
        <title>Complete genome sequence of Solimmundus cernigliae, representing a novel lineage of polycyclic aromatic hydrocarbon degraders within the Gammaproteobacteria.</title>
        <authorList>
            <person name="Singleton D.R."/>
            <person name="Dickey A.N."/>
            <person name="Scholl E.H."/>
            <person name="Wright F.A."/>
            <person name="Aitken M.D."/>
        </authorList>
    </citation>
    <scope>NUCLEOTIDE SEQUENCE [LARGE SCALE GENOMIC DNA]</scope>
    <source>
        <strain evidence="4">TR3.2</strain>
    </source>
</reference>
<keyword evidence="4" id="KW-1185">Reference proteome</keyword>
<dbReference type="GO" id="GO:0016831">
    <property type="term" value="F:carboxy-lyase activity"/>
    <property type="evidence" value="ECO:0007669"/>
    <property type="project" value="InterPro"/>
</dbReference>
<dbReference type="Pfam" id="PF04909">
    <property type="entry name" value="Amidohydro_2"/>
    <property type="match status" value="1"/>
</dbReference>
<dbReference type="GO" id="GO:0005737">
    <property type="term" value="C:cytoplasm"/>
    <property type="evidence" value="ECO:0007669"/>
    <property type="project" value="TreeGrafter"/>
</dbReference>
<keyword evidence="1" id="KW-0456">Lyase</keyword>
<dbReference type="KEGG" id="gbi:PG2T_09515"/>
<sequence>MDATTLRPAVDADGHIMESLAEMAEYAHPSVRELCLNPQNFFRTPFPTLDGVHWPNPAVFQAEHGVMGEQETASKHRKGSAEDWLEFLGNVNVEYAVMYTSEGLTVGQLRENNYAVAVCRAYNDYVADRYRRVSDKLLPMALIPMQKVDEAVIELRRAVKELKLPGAMLPSTGLPLDLGHEYYWPVYKEASELGCALGVHGGSNVGLGLGSVNSILASHVVHHPMGLMIAATSMIHNGLFERFPDLRVTYAEGGCGWTTVLLDRMARNAELGMMGAYRTFEEALGTGRILIGCEPGEGTLAHLIKRVGPDAWAFSTDYPHEVDFRAVRKEIEAAYAQPDLTLEEKNKLLGDNARRFFRLM</sequence>
<dbReference type="InParanoid" id="A0A1B1YUH3"/>
<feature type="domain" description="Amidohydrolase-related" evidence="2">
    <location>
        <begin position="75"/>
        <end position="359"/>
    </location>
</feature>
<organism evidence="3 4">
    <name type="scientific">Immundisolibacter cernigliae</name>
    <dbReference type="NCBI Taxonomy" id="1810504"/>
    <lineage>
        <taxon>Bacteria</taxon>
        <taxon>Pseudomonadati</taxon>
        <taxon>Pseudomonadota</taxon>
        <taxon>Gammaproteobacteria</taxon>
        <taxon>Immundisolibacterales</taxon>
        <taxon>Immundisolibacteraceae</taxon>
        <taxon>Immundisolibacter</taxon>
    </lineage>
</organism>